<dbReference type="AlphaFoldDB" id="A0A1S1MTL9"/>
<feature type="compositionally biased region" description="Polar residues" evidence="2">
    <location>
        <begin position="29"/>
        <end position="54"/>
    </location>
</feature>
<evidence type="ECO:0000313" key="4">
    <source>
        <dbReference type="Proteomes" id="UP000179786"/>
    </source>
</evidence>
<protein>
    <submittedName>
        <fullName evidence="3">Uncharacterized protein</fullName>
    </submittedName>
</protein>
<feature type="region of interest" description="Disordered" evidence="2">
    <location>
        <begin position="29"/>
        <end position="72"/>
    </location>
</feature>
<evidence type="ECO:0000256" key="1">
    <source>
        <dbReference type="SAM" id="Coils"/>
    </source>
</evidence>
<dbReference type="OrthoDB" id="6291242at2"/>
<keyword evidence="1" id="KW-0175">Coiled coil</keyword>
<accession>A0A1S1MTL9</accession>
<keyword evidence="4" id="KW-1185">Reference proteome</keyword>
<dbReference type="RefSeq" id="WP_070984017.1">
    <property type="nucleotide sequence ID" value="NZ_MKJU01000022.1"/>
</dbReference>
<dbReference type="Proteomes" id="UP000179786">
    <property type="component" value="Unassembled WGS sequence"/>
</dbReference>
<organism evidence="3 4">
    <name type="scientific">Pseudoalteromonas amylolytica</name>
    <dbReference type="NCBI Taxonomy" id="1859457"/>
    <lineage>
        <taxon>Bacteria</taxon>
        <taxon>Pseudomonadati</taxon>
        <taxon>Pseudomonadota</taxon>
        <taxon>Gammaproteobacteria</taxon>
        <taxon>Alteromonadales</taxon>
        <taxon>Pseudoalteromonadaceae</taxon>
        <taxon>Pseudoalteromonas</taxon>
    </lineage>
</organism>
<reference evidence="3 4" key="1">
    <citation type="submission" date="2016-09" db="EMBL/GenBank/DDBJ databases">
        <title>Pseudoalteromonas amylolytica sp. nov., isolated from the surface seawater.</title>
        <authorList>
            <person name="Wu Y.-H."/>
            <person name="Cheng H."/>
            <person name="Jin X.-B."/>
            <person name="Wang C.-S."/>
            <person name="Xu X.-W."/>
        </authorList>
    </citation>
    <scope>NUCLEOTIDE SEQUENCE [LARGE SCALE GENOMIC DNA]</scope>
    <source>
        <strain evidence="3 4">JW1</strain>
    </source>
</reference>
<evidence type="ECO:0000256" key="2">
    <source>
        <dbReference type="SAM" id="MobiDB-lite"/>
    </source>
</evidence>
<dbReference type="EMBL" id="MKJU01000022">
    <property type="protein sequence ID" value="OHU92214.1"/>
    <property type="molecule type" value="Genomic_DNA"/>
</dbReference>
<feature type="coiled-coil region" evidence="1">
    <location>
        <begin position="121"/>
        <end position="168"/>
    </location>
</feature>
<name>A0A1S1MTL9_9GAMM</name>
<sequence length="172" mass="19376">MKKYRIWLVIGCAVLAGLMVWVNYPSESPAASTQHASNTNKPATAESSTKTLHISHNPVARPTTESQYKNIDKPREEVIEVYIPPIAEPTHAPSYQGDLNDHEQYQAFAETQERQLKQQYIDAATDKIKRLEALLARGRAEGISKEQLDFAQQKIAGIKAMSEELRMELVQQ</sequence>
<evidence type="ECO:0000313" key="3">
    <source>
        <dbReference type="EMBL" id="OHU92214.1"/>
    </source>
</evidence>
<proteinExistence type="predicted"/>
<gene>
    <name evidence="3" type="ORF">BET10_07805</name>
</gene>
<comment type="caution">
    <text evidence="3">The sequence shown here is derived from an EMBL/GenBank/DDBJ whole genome shotgun (WGS) entry which is preliminary data.</text>
</comment>
<dbReference type="STRING" id="1859457.BET10_07805"/>